<accession>A0AAW0NTP4</accession>
<sequence length="110" mass="12114">MKFFCIFQTPQAGTRTGSAGDQSAAARPLNPTMRGVRGRDSGYLKAGCLVSHGVDRSFVPLAQVIRLRMREERGGEGNREGKHRWKSVRGSVHDETGYRPASVRPGTTRQ</sequence>
<dbReference type="EMBL" id="JBBPFD010000012">
    <property type="protein sequence ID" value="KAK7904281.1"/>
    <property type="molecule type" value="Genomic_DNA"/>
</dbReference>
<evidence type="ECO:0008006" key="4">
    <source>
        <dbReference type="Google" id="ProtNLM"/>
    </source>
</evidence>
<evidence type="ECO:0000313" key="2">
    <source>
        <dbReference type="EMBL" id="KAK7904281.1"/>
    </source>
</evidence>
<protein>
    <recommendedName>
        <fullName evidence="4">MHC class I antigen</fullName>
    </recommendedName>
</protein>
<gene>
    <name evidence="2" type="ORF">WMY93_016888</name>
</gene>
<keyword evidence="3" id="KW-1185">Reference proteome</keyword>
<name>A0AAW0NTP4_9GOBI</name>
<evidence type="ECO:0000256" key="1">
    <source>
        <dbReference type="SAM" id="MobiDB-lite"/>
    </source>
</evidence>
<dbReference type="AlphaFoldDB" id="A0AAW0NTP4"/>
<feature type="compositionally biased region" description="Basic and acidic residues" evidence="1">
    <location>
        <begin position="70"/>
        <end position="80"/>
    </location>
</feature>
<reference evidence="3" key="1">
    <citation type="submission" date="2024-04" db="EMBL/GenBank/DDBJ databases">
        <title>Salinicola lusitanus LLJ914,a marine bacterium isolated from the Okinawa Trough.</title>
        <authorList>
            <person name="Li J."/>
        </authorList>
    </citation>
    <scope>NUCLEOTIDE SEQUENCE [LARGE SCALE GENOMIC DNA]</scope>
</reference>
<dbReference type="Proteomes" id="UP001460270">
    <property type="component" value="Unassembled WGS sequence"/>
</dbReference>
<evidence type="ECO:0000313" key="3">
    <source>
        <dbReference type="Proteomes" id="UP001460270"/>
    </source>
</evidence>
<feature type="compositionally biased region" description="Polar residues" evidence="1">
    <location>
        <begin position="12"/>
        <end position="21"/>
    </location>
</feature>
<feature type="region of interest" description="Disordered" evidence="1">
    <location>
        <begin position="70"/>
        <end position="110"/>
    </location>
</feature>
<feature type="region of interest" description="Disordered" evidence="1">
    <location>
        <begin position="12"/>
        <end position="37"/>
    </location>
</feature>
<organism evidence="2 3">
    <name type="scientific">Mugilogobius chulae</name>
    <name type="common">yellowstripe goby</name>
    <dbReference type="NCBI Taxonomy" id="88201"/>
    <lineage>
        <taxon>Eukaryota</taxon>
        <taxon>Metazoa</taxon>
        <taxon>Chordata</taxon>
        <taxon>Craniata</taxon>
        <taxon>Vertebrata</taxon>
        <taxon>Euteleostomi</taxon>
        <taxon>Actinopterygii</taxon>
        <taxon>Neopterygii</taxon>
        <taxon>Teleostei</taxon>
        <taxon>Neoteleostei</taxon>
        <taxon>Acanthomorphata</taxon>
        <taxon>Gobiaria</taxon>
        <taxon>Gobiiformes</taxon>
        <taxon>Gobioidei</taxon>
        <taxon>Gobiidae</taxon>
        <taxon>Gobionellinae</taxon>
        <taxon>Mugilogobius</taxon>
    </lineage>
</organism>
<proteinExistence type="predicted"/>
<comment type="caution">
    <text evidence="2">The sequence shown here is derived from an EMBL/GenBank/DDBJ whole genome shotgun (WGS) entry which is preliminary data.</text>
</comment>